<protein>
    <submittedName>
        <fullName evidence="1">Uncharacterized protein</fullName>
    </submittedName>
</protein>
<dbReference type="EMBL" id="SUPK01000009">
    <property type="protein sequence ID" value="TJY39681.1"/>
    <property type="molecule type" value="Genomic_DNA"/>
</dbReference>
<sequence>MSQPRLRQPIAPLYYGGPGYLPSPYGHQFYHYPEHHYTALYHHYPHYYHHYHFIPMHYYG</sequence>
<gene>
    <name evidence="1" type="ORF">E5161_17115</name>
</gene>
<reference evidence="1 2" key="1">
    <citation type="submission" date="2019-04" db="EMBL/GenBank/DDBJ databases">
        <title>Cohnella sp. nov., isolated from soil.</title>
        <authorList>
            <person name="Kim W."/>
        </authorList>
    </citation>
    <scope>NUCLEOTIDE SEQUENCE [LARGE SCALE GENOMIC DNA]</scope>
    <source>
        <strain evidence="1 2">CAU 1483</strain>
    </source>
</reference>
<keyword evidence="2" id="KW-1185">Reference proteome</keyword>
<proteinExistence type="predicted"/>
<dbReference type="Proteomes" id="UP000309673">
    <property type="component" value="Unassembled WGS sequence"/>
</dbReference>
<organism evidence="1 2">
    <name type="scientific">Cohnella pontilimi</name>
    <dbReference type="NCBI Taxonomy" id="2564100"/>
    <lineage>
        <taxon>Bacteria</taxon>
        <taxon>Bacillati</taxon>
        <taxon>Bacillota</taxon>
        <taxon>Bacilli</taxon>
        <taxon>Bacillales</taxon>
        <taxon>Paenibacillaceae</taxon>
        <taxon>Cohnella</taxon>
    </lineage>
</organism>
<accession>A0A4U0F513</accession>
<dbReference type="RefSeq" id="WP_136779105.1">
    <property type="nucleotide sequence ID" value="NZ_SUPK01000009.1"/>
</dbReference>
<evidence type="ECO:0000313" key="1">
    <source>
        <dbReference type="EMBL" id="TJY39681.1"/>
    </source>
</evidence>
<name>A0A4U0F513_9BACL</name>
<dbReference type="AlphaFoldDB" id="A0A4U0F513"/>
<evidence type="ECO:0000313" key="2">
    <source>
        <dbReference type="Proteomes" id="UP000309673"/>
    </source>
</evidence>
<comment type="caution">
    <text evidence="1">The sequence shown here is derived from an EMBL/GenBank/DDBJ whole genome shotgun (WGS) entry which is preliminary data.</text>
</comment>